<feature type="transmembrane region" description="Helical" evidence="3">
    <location>
        <begin position="96"/>
        <end position="122"/>
    </location>
</feature>
<feature type="transmembrane region" description="Helical" evidence="3">
    <location>
        <begin position="12"/>
        <end position="32"/>
    </location>
</feature>
<comment type="similarity">
    <text evidence="1">Belongs to the TMEM121 family.</text>
</comment>
<dbReference type="EMBL" id="GBHO01008466">
    <property type="protein sequence ID" value="JAG35138.1"/>
    <property type="molecule type" value="Transcribed_RNA"/>
</dbReference>
<organism evidence="4">
    <name type="scientific">Lygus hesperus</name>
    <name type="common">Western plant bug</name>
    <dbReference type="NCBI Taxonomy" id="30085"/>
    <lineage>
        <taxon>Eukaryota</taxon>
        <taxon>Metazoa</taxon>
        <taxon>Ecdysozoa</taxon>
        <taxon>Arthropoda</taxon>
        <taxon>Hexapoda</taxon>
        <taxon>Insecta</taxon>
        <taxon>Pterygota</taxon>
        <taxon>Neoptera</taxon>
        <taxon>Paraneoptera</taxon>
        <taxon>Hemiptera</taxon>
        <taxon>Heteroptera</taxon>
        <taxon>Panheteroptera</taxon>
        <taxon>Cimicomorpha</taxon>
        <taxon>Miridae</taxon>
        <taxon>Mirini</taxon>
        <taxon>Lygus</taxon>
    </lineage>
</organism>
<reference evidence="4" key="2">
    <citation type="submission" date="2014-07" db="EMBL/GenBank/DDBJ databases">
        <authorList>
            <person name="Hull J."/>
        </authorList>
    </citation>
    <scope>NUCLEOTIDE SEQUENCE</scope>
</reference>
<keyword evidence="3" id="KW-0812">Transmembrane</keyword>
<dbReference type="PANTHER" id="PTHR47399:SF1">
    <property type="entry name" value="TRANSMEMBRANE PROTEIN 121B"/>
    <property type="match status" value="1"/>
</dbReference>
<evidence type="ECO:0000256" key="2">
    <source>
        <dbReference type="SAM" id="MobiDB-lite"/>
    </source>
</evidence>
<sequence length="339" mass="38759">MSDLKKKYRCCSSWKLVVHILDVIWLALILLFQGTVMNYYIITHYSTTNTPYFFFVADFFCLATFIGTLSTAYSHLRKVSAIQNSVISLRRDPPKISHFGLLPLSYVSWLFYVSVLVTKIVIIFSRETLLRSLVPVDFFGPQLLKVTMTLAAIVFLLLLEGHNWSKRGTPRYSYITSTCAKTGIELLDSVALLSILLDDHPHDLTGGMKDLILGIAAFNFFLPALKLYQLSFPDKTIDKRSLLVSVSYYILHLILIDIPFLSIRLYLWFAFGENASMFLMKNILNIILTLRSMYPDLCTIYNVYFTNQGTTNRRPSQKKPEEAFGEEISLADHQKGEPV</sequence>
<dbReference type="InterPro" id="IPR032776">
    <property type="entry name" value="CECR6/TMEM121"/>
</dbReference>
<dbReference type="PANTHER" id="PTHR47399">
    <property type="entry name" value="TRANSMEMBRANE PROTEIN 121B"/>
    <property type="match status" value="1"/>
</dbReference>
<keyword evidence="3" id="KW-1133">Transmembrane helix</keyword>
<dbReference type="EMBL" id="GBHO01008468">
    <property type="protein sequence ID" value="JAG35136.1"/>
    <property type="molecule type" value="Transcribed_RNA"/>
</dbReference>
<keyword evidence="3" id="KW-0472">Membrane</keyword>
<accession>A0A0A9Z017</accession>
<evidence type="ECO:0000313" key="4">
    <source>
        <dbReference type="EMBL" id="JAG35135.1"/>
    </source>
</evidence>
<feature type="region of interest" description="Disordered" evidence="2">
    <location>
        <begin position="311"/>
        <end position="339"/>
    </location>
</feature>
<dbReference type="Pfam" id="PF14997">
    <property type="entry name" value="CECR6_TMEM121"/>
    <property type="match status" value="1"/>
</dbReference>
<dbReference type="EMBL" id="GBHO01008467">
    <property type="protein sequence ID" value="JAG35137.1"/>
    <property type="molecule type" value="Transcribed_RNA"/>
</dbReference>
<evidence type="ECO:0000313" key="9">
    <source>
        <dbReference type="EMBL" id="JAG35140.1"/>
    </source>
</evidence>
<dbReference type="EMBL" id="GBHO01008465">
    <property type="protein sequence ID" value="JAG35139.1"/>
    <property type="molecule type" value="Transcribed_RNA"/>
</dbReference>
<evidence type="ECO:0000313" key="6">
    <source>
        <dbReference type="EMBL" id="JAG35137.1"/>
    </source>
</evidence>
<feature type="transmembrane region" description="Helical" evidence="3">
    <location>
        <begin position="211"/>
        <end position="228"/>
    </location>
</feature>
<reference evidence="4" key="1">
    <citation type="journal article" date="2014" name="PLoS ONE">
        <title>Transcriptome-Based Identification of ABC Transporters in the Western Tarnished Plant Bug Lygus hesperus.</title>
        <authorList>
            <person name="Hull J.J."/>
            <person name="Chaney K."/>
            <person name="Geib S.M."/>
            <person name="Fabrick J.A."/>
            <person name="Brent C.S."/>
            <person name="Walsh D."/>
            <person name="Lavine L.C."/>
        </authorList>
    </citation>
    <scope>NUCLEOTIDE SEQUENCE</scope>
</reference>
<dbReference type="EMBL" id="GBHO01008469">
    <property type="protein sequence ID" value="JAG35135.1"/>
    <property type="molecule type" value="Transcribed_RNA"/>
</dbReference>
<feature type="transmembrane region" description="Helical" evidence="3">
    <location>
        <begin position="248"/>
        <end position="271"/>
    </location>
</feature>
<dbReference type="AlphaFoldDB" id="A0A0A9Z017"/>
<gene>
    <name evidence="4" type="ORF">CM83_83531</name>
    <name evidence="5" type="ORF">CM83_83532</name>
    <name evidence="6" type="ORF">CM83_83533</name>
    <name evidence="7" type="ORF">CM83_83534</name>
    <name evidence="8" type="ORF">CM83_83535</name>
    <name evidence="9" type="ORF">CM83_83536</name>
</gene>
<evidence type="ECO:0000313" key="5">
    <source>
        <dbReference type="EMBL" id="JAG35136.1"/>
    </source>
</evidence>
<dbReference type="EMBL" id="GBHO01008464">
    <property type="protein sequence ID" value="JAG35140.1"/>
    <property type="molecule type" value="Transcribed_RNA"/>
</dbReference>
<feature type="transmembrane region" description="Helical" evidence="3">
    <location>
        <begin position="52"/>
        <end position="76"/>
    </location>
</feature>
<name>A0A0A9Z017_LYGHE</name>
<evidence type="ECO:0000256" key="3">
    <source>
        <dbReference type="SAM" id="Phobius"/>
    </source>
</evidence>
<feature type="compositionally biased region" description="Basic and acidic residues" evidence="2">
    <location>
        <begin position="330"/>
        <end position="339"/>
    </location>
</feature>
<protein>
    <submittedName>
        <fullName evidence="4">Uncharacterized protein</fullName>
    </submittedName>
</protein>
<evidence type="ECO:0000256" key="1">
    <source>
        <dbReference type="ARBA" id="ARBA00007711"/>
    </source>
</evidence>
<feature type="transmembrane region" description="Helical" evidence="3">
    <location>
        <begin position="142"/>
        <end position="159"/>
    </location>
</feature>
<dbReference type="InterPro" id="IPR026624">
    <property type="entry name" value="CECR6"/>
</dbReference>
<evidence type="ECO:0000313" key="8">
    <source>
        <dbReference type="EMBL" id="JAG35139.1"/>
    </source>
</evidence>
<proteinExistence type="inferred from homology"/>
<evidence type="ECO:0000313" key="7">
    <source>
        <dbReference type="EMBL" id="JAG35138.1"/>
    </source>
</evidence>